<dbReference type="PROSITE" id="PS50102">
    <property type="entry name" value="RRM"/>
    <property type="match status" value="1"/>
</dbReference>
<dbReference type="OrthoDB" id="6159137at2759"/>
<dbReference type="AlphaFoldDB" id="A0A1R0H8W1"/>
<name>A0A1R0H8W1_9FUNG</name>
<dbReference type="Gene3D" id="3.30.70.330">
    <property type="match status" value="1"/>
</dbReference>
<dbReference type="InterPro" id="IPR012677">
    <property type="entry name" value="Nucleotide-bd_a/b_plait_sf"/>
</dbReference>
<accession>A0A1R0H8W1</accession>
<feature type="compositionally biased region" description="Basic and acidic residues" evidence="2">
    <location>
        <begin position="241"/>
        <end position="316"/>
    </location>
</feature>
<reference evidence="4 5" key="1">
    <citation type="journal article" date="2016" name="Mol. Biol. Evol.">
        <title>Genome-Wide Survey of Gut Fungi (Harpellales) Reveals the First Horizontally Transferred Ubiquitin Gene from a Mosquito Host.</title>
        <authorList>
            <person name="Wang Y."/>
            <person name="White M.M."/>
            <person name="Kvist S."/>
            <person name="Moncalvo J.M."/>
        </authorList>
    </citation>
    <scope>NUCLEOTIDE SEQUENCE [LARGE SCALE GENOMIC DNA]</scope>
    <source>
        <strain evidence="4 5">ALG-7-W6</strain>
    </source>
</reference>
<proteinExistence type="predicted"/>
<feature type="compositionally biased region" description="Basic and acidic residues" evidence="2">
    <location>
        <begin position="396"/>
        <end position="423"/>
    </location>
</feature>
<dbReference type="PANTHER" id="PTHR48034">
    <property type="entry name" value="TRANSFORMER-2 SEX-DETERMINING PROTEIN-RELATED"/>
    <property type="match status" value="1"/>
</dbReference>
<feature type="region of interest" description="Disordered" evidence="2">
    <location>
        <begin position="1"/>
        <end position="154"/>
    </location>
</feature>
<dbReference type="SMART" id="SM00360">
    <property type="entry name" value="RRM"/>
    <property type="match status" value="1"/>
</dbReference>
<dbReference type="EMBL" id="LSSL01000060">
    <property type="protein sequence ID" value="OLY85599.1"/>
    <property type="molecule type" value="Genomic_DNA"/>
</dbReference>
<dbReference type="Proteomes" id="UP000187455">
    <property type="component" value="Unassembled WGS sequence"/>
</dbReference>
<gene>
    <name evidence="4" type="ORF">AYI68_g203</name>
</gene>
<dbReference type="GO" id="GO:0003723">
    <property type="term" value="F:RNA binding"/>
    <property type="evidence" value="ECO:0007669"/>
    <property type="project" value="UniProtKB-UniRule"/>
</dbReference>
<evidence type="ECO:0000313" key="4">
    <source>
        <dbReference type="EMBL" id="OLY85599.1"/>
    </source>
</evidence>
<keyword evidence="5" id="KW-1185">Reference proteome</keyword>
<dbReference type="InterPro" id="IPR000504">
    <property type="entry name" value="RRM_dom"/>
</dbReference>
<dbReference type="Pfam" id="PF00076">
    <property type="entry name" value="RRM_1"/>
    <property type="match status" value="1"/>
</dbReference>
<feature type="compositionally biased region" description="Polar residues" evidence="2">
    <location>
        <begin position="21"/>
        <end position="30"/>
    </location>
</feature>
<evidence type="ECO:0000313" key="5">
    <source>
        <dbReference type="Proteomes" id="UP000187455"/>
    </source>
</evidence>
<dbReference type="InterPro" id="IPR050441">
    <property type="entry name" value="RBM"/>
</dbReference>
<feature type="compositionally biased region" description="Basic and acidic residues" evidence="2">
    <location>
        <begin position="349"/>
        <end position="389"/>
    </location>
</feature>
<dbReference type="SUPFAM" id="SSF54928">
    <property type="entry name" value="RNA-binding domain, RBD"/>
    <property type="match status" value="1"/>
</dbReference>
<feature type="compositionally biased region" description="Basic residues" evidence="2">
    <location>
        <begin position="126"/>
        <end position="139"/>
    </location>
</feature>
<evidence type="ECO:0000256" key="2">
    <source>
        <dbReference type="SAM" id="MobiDB-lite"/>
    </source>
</evidence>
<evidence type="ECO:0000259" key="3">
    <source>
        <dbReference type="PROSITE" id="PS50102"/>
    </source>
</evidence>
<evidence type="ECO:0000256" key="1">
    <source>
        <dbReference type="PROSITE-ProRule" id="PRU00176"/>
    </source>
</evidence>
<protein>
    <submittedName>
        <fullName evidence="4">Transformer-2 protein-like protein</fullName>
    </submittedName>
</protein>
<dbReference type="STRING" id="133383.A0A1R0H8W1"/>
<sequence>MNSPIITSEPLSLEPDIIMSAENNDSQNFGVPNDEGIRIKNSSENSERESENPESGWGASNVENDSGWNTNAIGGSQNGASSVHAEPQDREQWNNGPDFDGGSRPPAPDNWKKNNSRSRSRERSFRPRRSRSPRFRRGHNKDPMNRERPDPSNVLGVFGLSMYTKEDGLDEVFSKYGRVEKISIVYDKEERSRSRGYGFVTMATLDSATDARNQTNGMTLDGRKIRVDYSLTQKPHSPLINRDERVYRGPPIDRERGDRFGSDGRPARDRFNGPERSRPTDIDRGYRGSYDRDGPPDLRRDRSPPMDYRRRNERSRSLGRGGFSRPPQRGFSPQRGRAESPRRFPGGNRRQELYRIDREPERGYDRGPDRGYDRGMDRVPDRGPDRGMERGGYGGRRGDRNPHFDDRNMPFDDRERRDRDRSRGRGPPLPSPPQIRGRPMGYERSPPYNNAPRAEPMRGRSPPPRRPYGQGY</sequence>
<feature type="compositionally biased region" description="Polar residues" evidence="2">
    <location>
        <begin position="61"/>
        <end position="81"/>
    </location>
</feature>
<feature type="compositionally biased region" description="Basic and acidic residues" evidence="2">
    <location>
        <begin position="140"/>
        <end position="150"/>
    </location>
</feature>
<dbReference type="InterPro" id="IPR035979">
    <property type="entry name" value="RBD_domain_sf"/>
</dbReference>
<dbReference type="CDD" id="cd12363">
    <property type="entry name" value="RRM_TRA2"/>
    <property type="match status" value="1"/>
</dbReference>
<comment type="caution">
    <text evidence="4">The sequence shown here is derived from an EMBL/GenBank/DDBJ whole genome shotgun (WGS) entry which is preliminary data.</text>
</comment>
<keyword evidence="1" id="KW-0694">RNA-binding</keyword>
<feature type="compositionally biased region" description="Polar residues" evidence="2">
    <location>
        <begin position="1"/>
        <end position="10"/>
    </location>
</feature>
<feature type="region of interest" description="Disordered" evidence="2">
    <location>
        <begin position="231"/>
        <end position="472"/>
    </location>
</feature>
<feature type="domain" description="RRM" evidence="3">
    <location>
        <begin position="153"/>
        <end position="232"/>
    </location>
</feature>
<organism evidence="4 5">
    <name type="scientific">Smittium mucronatum</name>
    <dbReference type="NCBI Taxonomy" id="133383"/>
    <lineage>
        <taxon>Eukaryota</taxon>
        <taxon>Fungi</taxon>
        <taxon>Fungi incertae sedis</taxon>
        <taxon>Zoopagomycota</taxon>
        <taxon>Kickxellomycotina</taxon>
        <taxon>Harpellomycetes</taxon>
        <taxon>Harpellales</taxon>
        <taxon>Legeriomycetaceae</taxon>
        <taxon>Smittium</taxon>
    </lineage>
</organism>